<evidence type="ECO:0000259" key="2">
    <source>
        <dbReference type="PROSITE" id="PS50234"/>
    </source>
</evidence>
<dbReference type="InterPro" id="IPR002035">
    <property type="entry name" value="VWF_A"/>
</dbReference>
<dbReference type="GO" id="GO:0032991">
    <property type="term" value="C:protein-containing complex"/>
    <property type="evidence" value="ECO:0007669"/>
    <property type="project" value="UniProtKB-ARBA"/>
</dbReference>
<dbReference type="STRING" id="121224.E0W172"/>
<reference evidence="3" key="2">
    <citation type="submission" date="2007-04" db="EMBL/GenBank/DDBJ databases">
        <title>The genome of the human body louse.</title>
        <authorList>
            <consortium name="The Human Body Louse Genome Consortium"/>
            <person name="Kirkness E."/>
            <person name="Walenz B."/>
            <person name="Hass B."/>
            <person name="Bruggner R."/>
            <person name="Strausberg R."/>
        </authorList>
    </citation>
    <scope>NUCLEOTIDE SEQUENCE</scope>
    <source>
        <strain evidence="3">USDA</strain>
    </source>
</reference>
<keyword evidence="1" id="KW-0472">Membrane</keyword>
<dbReference type="Proteomes" id="UP000009046">
    <property type="component" value="Unassembled WGS sequence"/>
</dbReference>
<dbReference type="EnsemblMetazoa" id="PHUM570100-RA">
    <property type="protein sequence ID" value="PHUM570100-PA"/>
    <property type="gene ID" value="PHUM570100"/>
</dbReference>
<dbReference type="Gene3D" id="3.40.50.410">
    <property type="entry name" value="von Willebrand factor, type A domain"/>
    <property type="match status" value="1"/>
</dbReference>
<dbReference type="EMBL" id="AAZO01006922">
    <property type="status" value="NOT_ANNOTATED_CDS"/>
    <property type="molecule type" value="Genomic_DNA"/>
</dbReference>
<dbReference type="CTD" id="8234897"/>
<protein>
    <submittedName>
        <fullName evidence="3 4">Ca-activated cl channel protein, putative</fullName>
    </submittedName>
</protein>
<feature type="domain" description="VWFA" evidence="2">
    <location>
        <begin position="216"/>
        <end position="415"/>
    </location>
</feature>
<reference evidence="4" key="3">
    <citation type="submission" date="2021-02" db="UniProtKB">
        <authorList>
            <consortium name="EnsemblMetazoa"/>
        </authorList>
    </citation>
    <scope>IDENTIFICATION</scope>
    <source>
        <strain evidence="4">USDA</strain>
    </source>
</reference>
<gene>
    <name evidence="4" type="primary">8234897</name>
    <name evidence="3" type="ORF">Phum_PHUM570100</name>
</gene>
<dbReference type="KEGG" id="phu:Phum_PHUM570100"/>
<dbReference type="RefSeq" id="XP_002432116.1">
    <property type="nucleotide sequence ID" value="XM_002432071.1"/>
</dbReference>
<proteinExistence type="predicted"/>
<keyword evidence="1" id="KW-0812">Transmembrane</keyword>
<dbReference type="OMA" id="WTYTIER"/>
<evidence type="ECO:0000313" key="3">
    <source>
        <dbReference type="EMBL" id="EEB19378.1"/>
    </source>
</evidence>
<accession>E0W172</accession>
<dbReference type="AlphaFoldDB" id="E0W172"/>
<dbReference type="eggNOG" id="ENOG502QRRD">
    <property type="taxonomic scope" value="Eukaryota"/>
</dbReference>
<dbReference type="SUPFAM" id="SSF53300">
    <property type="entry name" value="vWA-like"/>
    <property type="match status" value="1"/>
</dbReference>
<dbReference type="InterPro" id="IPR013642">
    <property type="entry name" value="CLCA_N"/>
</dbReference>
<evidence type="ECO:0000313" key="5">
    <source>
        <dbReference type="Proteomes" id="UP000009046"/>
    </source>
</evidence>
<keyword evidence="5" id="KW-1185">Reference proteome</keyword>
<dbReference type="InterPro" id="IPR036465">
    <property type="entry name" value="vWFA_dom_sf"/>
</dbReference>
<reference evidence="3" key="1">
    <citation type="submission" date="2007-04" db="EMBL/GenBank/DDBJ databases">
        <title>Annotation of Pediculus humanus corporis strain USDA.</title>
        <authorList>
            <person name="Kirkness E."/>
            <person name="Hannick L."/>
            <person name="Hass B."/>
            <person name="Bruggner R."/>
            <person name="Lawson D."/>
            <person name="Bidwell S."/>
            <person name="Joardar V."/>
            <person name="Caler E."/>
            <person name="Walenz B."/>
            <person name="Inman J."/>
            <person name="Schobel S."/>
            <person name="Galinsky K."/>
            <person name="Amedeo P."/>
            <person name="Strausberg R."/>
        </authorList>
    </citation>
    <scope>NUCLEOTIDE SEQUENCE</scope>
    <source>
        <strain evidence="3">USDA</strain>
    </source>
</reference>
<dbReference type="EMBL" id="DS235866">
    <property type="protein sequence ID" value="EEB19378.1"/>
    <property type="molecule type" value="Genomic_DNA"/>
</dbReference>
<organism>
    <name type="scientific">Pediculus humanus subsp. corporis</name>
    <name type="common">Body louse</name>
    <dbReference type="NCBI Taxonomy" id="121224"/>
    <lineage>
        <taxon>Eukaryota</taxon>
        <taxon>Metazoa</taxon>
        <taxon>Ecdysozoa</taxon>
        <taxon>Arthropoda</taxon>
        <taxon>Hexapoda</taxon>
        <taxon>Insecta</taxon>
        <taxon>Pterygota</taxon>
        <taxon>Neoptera</taxon>
        <taxon>Paraneoptera</taxon>
        <taxon>Psocodea</taxon>
        <taxon>Troctomorpha</taxon>
        <taxon>Phthiraptera</taxon>
        <taxon>Anoplura</taxon>
        <taxon>Pediculidae</taxon>
        <taxon>Pediculus</taxon>
    </lineage>
</organism>
<name>E0W172_PEDHC</name>
<evidence type="ECO:0000313" key="4">
    <source>
        <dbReference type="EnsemblMetazoa" id="PHUM570100-PA"/>
    </source>
</evidence>
<dbReference type="OrthoDB" id="687730at2759"/>
<dbReference type="Pfam" id="PF08434">
    <property type="entry name" value="CLCA"/>
    <property type="match status" value="1"/>
</dbReference>
<feature type="transmembrane region" description="Helical" evidence="1">
    <location>
        <begin position="867"/>
        <end position="890"/>
    </location>
</feature>
<dbReference type="VEuPathDB" id="VectorBase:PHUM570100"/>
<dbReference type="PROSITE" id="PS50234">
    <property type="entry name" value="VWFA"/>
    <property type="match status" value="1"/>
</dbReference>
<keyword evidence="1" id="KW-1133">Transmembrane helix</keyword>
<dbReference type="InParanoid" id="E0W172"/>
<dbReference type="GeneID" id="8234897"/>
<sequence>MTSASKSLFSSLDGRAYFREISINLPDHWSDSCVNGPIVASKGEEFDFVVGRSHPVYGDVIWTQQSRSCGESGDFIYLSDKLLREMTDDVGQDLVREWGKYRFGIYDEIGYDNDPVYPQCFHGINEKPQVTGCSDKPINNVCSTGDLIGSYNTSRLVHPDATKSILFAATSKVNKFCDEKTHDAFAPTKQNLICHRKSAMEVILSHSDFRNRHFEIFDGTYTNTSPTFKYTRKQLTRYVLVVENTKDMLVRESWSFLRAAIRKWTVHDLPVNTEVGFVLTNETSAVKVHDLHLLNGANARDSVASDVPFTPGDSRMPACIHCALQEAIEMLDSAKRTNGPASSVILIISPGVEKLSSLEDMVERARKSQIKIATINYPGVLRTNSLDLLSSATGGLSFTVNERKHNLVNSLLTTYFDLTNALFSITTKYFQGNPDSLPIEVGPLPLSSARLSPLRELTDDGRSTITGSFFLEESLGEPAEFVVYTHSIDNPLLGAIQLVSPSQKVYTGRTDSFLQFKLMKVVTNINETGPWTYTIERFRNPQPHFVQVMASPKSPIAPVFRSKNILLKTSVMKPVILYVEVKSGMWPVRGARVEVTVTKRAGNDTNKYKEKFELLDTGNPDLMKGDGIYSKYWSPVNGGKGSYTIEIAVTDNGNTAYSWNEGFFIPQNDVTCCGSQMTSPSVRPLSPFQRYLPPLTITVTEEDINNIQATSVGRVADMHIPSELKARLLWTAPDMGGLDVARYALHYTPSLETLLSDPQSTPIWRHGTPFPLAAGSETSFTLDFSREKNLLDNPLYFALLAYSSPHESSIPGPLSNYVRVLLSAPPPPPPSPLPTDYSITRWLHKAQQESEQEVVPKVAHADFRLELILPIVGGILFLIVCLAIYCYFCIVRRKHTGVNKGKFY</sequence>
<evidence type="ECO:0000256" key="1">
    <source>
        <dbReference type="SAM" id="Phobius"/>
    </source>
</evidence>
<dbReference type="HOGENOM" id="CLU_005812_0_0_1"/>